<dbReference type="EC" id="3.1.4.58" evidence="2"/>
<feature type="short sequence motif" description="HXTX 1" evidence="2">
    <location>
        <begin position="41"/>
        <end position="44"/>
    </location>
</feature>
<dbReference type="GO" id="GO:0016874">
    <property type="term" value="F:ligase activity"/>
    <property type="evidence" value="ECO:0007669"/>
    <property type="project" value="UniProtKB-KW"/>
</dbReference>
<accession>A0A1H6L6P9</accession>
<dbReference type="GO" id="GO:0008664">
    <property type="term" value="F:RNA 2',3'-cyclic 3'-phosphodiesterase activity"/>
    <property type="evidence" value="ECO:0007669"/>
    <property type="project" value="UniProtKB-EC"/>
</dbReference>
<keyword evidence="4" id="KW-1185">Reference proteome</keyword>
<name>A0A1H6L6P9_9GAMM</name>
<dbReference type="AlphaFoldDB" id="A0A1H6L6P9"/>
<dbReference type="InterPro" id="IPR004175">
    <property type="entry name" value="RNA_CPDase"/>
</dbReference>
<dbReference type="PANTHER" id="PTHR35561:SF1">
    <property type="entry name" value="RNA 2',3'-CYCLIC PHOSPHODIESTERASE"/>
    <property type="match status" value="1"/>
</dbReference>
<comment type="similarity">
    <text evidence="2">Belongs to the 2H phosphoesterase superfamily. ThpR family.</text>
</comment>
<sequence length="173" mass="19657">MQRLFFSLKFSPAQQQQLLPYQQQALGLCPAARAVDSDNLHLTLFFLGQVNTTQQQRLVAAAQQIKAPAFSLTLDHLACFAKPKILYLAPSVIPDALLQLQQQVAALCKAEGFSDSHDNYRPHITLARHAVCAEDYYQQLAPLTLQINEFVLYHSTQWDGRLQYLPLYHFMLI</sequence>
<dbReference type="EMBL" id="FNXF01000004">
    <property type="protein sequence ID" value="SEH80097.1"/>
    <property type="molecule type" value="Genomic_DNA"/>
</dbReference>
<dbReference type="GO" id="GO:0004113">
    <property type="term" value="F:2',3'-cyclic-nucleotide 3'-phosphodiesterase activity"/>
    <property type="evidence" value="ECO:0007669"/>
    <property type="project" value="InterPro"/>
</dbReference>
<evidence type="ECO:0000313" key="4">
    <source>
        <dbReference type="Proteomes" id="UP000199371"/>
    </source>
</evidence>
<dbReference type="NCBIfam" id="TIGR02258">
    <property type="entry name" value="2_5_ligase"/>
    <property type="match status" value="1"/>
</dbReference>
<comment type="catalytic activity">
    <reaction evidence="2">
        <text>a 3'-end 2',3'-cyclophospho-ribonucleotide-RNA + H2O = a 3'-end 2'-phospho-ribonucleotide-RNA + H(+)</text>
        <dbReference type="Rhea" id="RHEA:11828"/>
        <dbReference type="Rhea" id="RHEA-COMP:10464"/>
        <dbReference type="Rhea" id="RHEA-COMP:17353"/>
        <dbReference type="ChEBI" id="CHEBI:15377"/>
        <dbReference type="ChEBI" id="CHEBI:15378"/>
        <dbReference type="ChEBI" id="CHEBI:83064"/>
        <dbReference type="ChEBI" id="CHEBI:173113"/>
        <dbReference type="EC" id="3.1.4.58"/>
    </reaction>
</comment>
<evidence type="ECO:0000313" key="3">
    <source>
        <dbReference type="EMBL" id="SEH80097.1"/>
    </source>
</evidence>
<dbReference type="InterPro" id="IPR009097">
    <property type="entry name" value="Cyclic_Pdiesterase"/>
</dbReference>
<evidence type="ECO:0000256" key="1">
    <source>
        <dbReference type="ARBA" id="ARBA00022801"/>
    </source>
</evidence>
<dbReference type="SUPFAM" id="SSF55144">
    <property type="entry name" value="LigT-like"/>
    <property type="match status" value="1"/>
</dbReference>
<dbReference type="Proteomes" id="UP000199371">
    <property type="component" value="Unassembled WGS sequence"/>
</dbReference>
<keyword evidence="3" id="KW-0436">Ligase</keyword>
<reference evidence="4" key="1">
    <citation type="submission" date="2016-10" db="EMBL/GenBank/DDBJ databases">
        <authorList>
            <person name="Varghese N."/>
            <person name="Submissions S."/>
        </authorList>
    </citation>
    <scope>NUCLEOTIDE SEQUENCE [LARGE SCALE GENOMIC DNA]</scope>
    <source>
        <strain evidence="4">DSM 17616</strain>
    </source>
</reference>
<dbReference type="HAMAP" id="MF_01940">
    <property type="entry name" value="RNA_CPDase"/>
    <property type="match status" value="1"/>
</dbReference>
<proteinExistence type="inferred from homology"/>
<organism evidence="3 4">
    <name type="scientific">Rheinheimera pacifica</name>
    <dbReference type="NCBI Taxonomy" id="173990"/>
    <lineage>
        <taxon>Bacteria</taxon>
        <taxon>Pseudomonadati</taxon>
        <taxon>Pseudomonadota</taxon>
        <taxon>Gammaproteobacteria</taxon>
        <taxon>Chromatiales</taxon>
        <taxon>Chromatiaceae</taxon>
        <taxon>Rheinheimera</taxon>
    </lineage>
</organism>
<dbReference type="PANTHER" id="PTHR35561">
    <property type="entry name" value="RNA 2',3'-CYCLIC PHOSPHODIESTERASE"/>
    <property type="match status" value="1"/>
</dbReference>
<dbReference type="RefSeq" id="WP_092791933.1">
    <property type="nucleotide sequence ID" value="NZ_FNXF01000004.1"/>
</dbReference>
<protein>
    <recommendedName>
        <fullName evidence="2">RNA 2',3'-cyclic phosphodiesterase</fullName>
        <shortName evidence="2">RNA 2',3'-CPDase</shortName>
        <ecNumber evidence="2">3.1.4.58</ecNumber>
    </recommendedName>
</protein>
<dbReference type="OrthoDB" id="7061261at2"/>
<feature type="active site" description="Proton donor" evidence="2">
    <location>
        <position position="41"/>
    </location>
</feature>
<dbReference type="Gene3D" id="3.90.1140.10">
    <property type="entry name" value="Cyclic phosphodiesterase"/>
    <property type="match status" value="1"/>
</dbReference>
<gene>
    <name evidence="3" type="ORF">SAMN05660691_01530</name>
</gene>
<dbReference type="Pfam" id="PF13563">
    <property type="entry name" value="2_5_RNA_ligase2"/>
    <property type="match status" value="1"/>
</dbReference>
<dbReference type="STRING" id="173990.SAMN05660691_01530"/>
<evidence type="ECO:0000256" key="2">
    <source>
        <dbReference type="HAMAP-Rule" id="MF_01940"/>
    </source>
</evidence>
<feature type="active site" description="Proton acceptor" evidence="2">
    <location>
        <position position="123"/>
    </location>
</feature>
<feature type="short sequence motif" description="HXTX 2" evidence="2">
    <location>
        <begin position="123"/>
        <end position="126"/>
    </location>
</feature>
<comment type="function">
    <text evidence="2">Hydrolyzes RNA 2',3'-cyclic phosphodiester to an RNA 2'-phosphomonoester.</text>
</comment>
<keyword evidence="1 2" id="KW-0378">Hydrolase</keyword>